<keyword evidence="2" id="KW-1185">Reference proteome</keyword>
<accession>A0ACA9Y2G6</accession>
<name>A0ACA9Y2G6_9ASCO</name>
<protein>
    <submittedName>
        <fullName evidence="1">Phosphatidylinositol 4,5-bisphosphate 5-phosphatase Inp54p</fullName>
    </submittedName>
</protein>
<reference evidence="1" key="1">
    <citation type="submission" date="2022-06" db="EMBL/GenBank/DDBJ databases">
        <authorList>
            <person name="Legras J.-L."/>
            <person name="Devillers H."/>
            <person name="Grondin C."/>
        </authorList>
    </citation>
    <scope>NUCLEOTIDE SEQUENCE</scope>
    <source>
        <strain evidence="1">CLIB 1444</strain>
    </source>
</reference>
<comment type="caution">
    <text evidence="1">The sequence shown here is derived from an EMBL/GenBank/DDBJ whole genome shotgun (WGS) entry which is preliminary data.</text>
</comment>
<organism evidence="1 2">
    <name type="scientific">[Candida] jaroonii</name>
    <dbReference type="NCBI Taxonomy" id="467808"/>
    <lineage>
        <taxon>Eukaryota</taxon>
        <taxon>Fungi</taxon>
        <taxon>Dikarya</taxon>
        <taxon>Ascomycota</taxon>
        <taxon>Saccharomycotina</taxon>
        <taxon>Pichiomycetes</taxon>
        <taxon>Debaryomycetaceae</taxon>
        <taxon>Yamadazyma</taxon>
    </lineage>
</organism>
<evidence type="ECO:0000313" key="1">
    <source>
        <dbReference type="EMBL" id="CAH6718810.1"/>
    </source>
</evidence>
<dbReference type="Proteomes" id="UP001152531">
    <property type="component" value="Unassembled WGS sequence"/>
</dbReference>
<dbReference type="EMBL" id="CALSDN010000001">
    <property type="protein sequence ID" value="CAH6718810.1"/>
    <property type="molecule type" value="Genomic_DNA"/>
</dbReference>
<sequence length="421" mass="47683">MDQKEPIDLFLFTYNCGKSPVGSDNFVSKLTKSLPPQLSSLYVFGVEELCDIIDGTSFKVSNRHFLRLNQAILDALNTKYGEEGTVFHTLSMVHIGAIGLIVLSPYPSLFSDIHATKTACGYFYSSLKGAVGIRLNYKKSVELTFANAHLSAYEGEFYYQRRNQQVISLMRALDFNDGFGFLKPNSHSFFMGDLNYRTVKSIKEKSVITELASLQDQSLSLSNPIEELVQKYDELSEAIRKDEVFMGFTEGCINFPPTYKFHVGTGIYNVKRSPSWCDRILYQSTYNMKTNGQEEPYPRINQYNSLKTLLTSDHLPVFLSITIPFDAPEPIIADNGYLKILPNDQVIDHFHRDKSVFADNASGPTQIYMKPTKVDRIVNYIVTPTVDSIMGNTLWFTTTSNGRLVLLLFFLIVGSGLIFWY</sequence>
<gene>
    <name evidence="1" type="ORF">CLIB1444_01S15016</name>
</gene>
<proteinExistence type="predicted"/>
<evidence type="ECO:0000313" key="2">
    <source>
        <dbReference type="Proteomes" id="UP001152531"/>
    </source>
</evidence>